<dbReference type="EMBL" id="FRAB01000055">
    <property type="protein sequence ID" value="SHL04374.1"/>
    <property type="molecule type" value="Genomic_DNA"/>
</dbReference>
<accession>A0A1M6XEG0</accession>
<name>A0A1M6XEG0_9BURK</name>
<evidence type="ECO:0008006" key="3">
    <source>
        <dbReference type="Google" id="ProtNLM"/>
    </source>
</evidence>
<dbReference type="STRING" id="169427.SAMN05192548_105526"/>
<organism evidence="1 2">
    <name type="scientific">Paraburkholderia terricola</name>
    <dbReference type="NCBI Taxonomy" id="169427"/>
    <lineage>
        <taxon>Bacteria</taxon>
        <taxon>Pseudomonadati</taxon>
        <taxon>Pseudomonadota</taxon>
        <taxon>Betaproteobacteria</taxon>
        <taxon>Burkholderiales</taxon>
        <taxon>Burkholderiaceae</taxon>
        <taxon>Paraburkholderia</taxon>
    </lineage>
</organism>
<protein>
    <recommendedName>
        <fullName evidence="3">Phage protein U</fullName>
    </recommendedName>
</protein>
<sequence>MDFTRQITQAATQASIATERVRSMSRVYERNRAASANTVAVLQKLATGNLTSAAELLSGAGSALSVAGDLDPKVGTVVRSFNAVQSSVSSVLKIATASNHPLVKSAADSVNTALGDVRTKFNAWAGIKEAPSPASLATSTGAGALLSGLLGGATGATPHLMTLTSDVGDTFHFNLSTAAFDRLRRTTKYRVASQERLNRQEALQAVSQGGETITLSGVVFAASGPGARQIDALRAIGDRMVPVQLTTGYGEVLGRWYLEGVDEEQEALMSDGAPRKQTFSLEFGRYGEDYKNL</sequence>
<dbReference type="RefSeq" id="WP_073432254.1">
    <property type="nucleotide sequence ID" value="NZ_CADFGY010000014.1"/>
</dbReference>
<proteinExistence type="predicted"/>
<dbReference type="Proteomes" id="UP000184395">
    <property type="component" value="Unassembled WGS sequence"/>
</dbReference>
<dbReference type="Pfam" id="PF06995">
    <property type="entry name" value="Phage_P2_GpU"/>
    <property type="match status" value="1"/>
</dbReference>
<evidence type="ECO:0000313" key="1">
    <source>
        <dbReference type="EMBL" id="SHL04374.1"/>
    </source>
</evidence>
<dbReference type="AlphaFoldDB" id="A0A1M6XEG0"/>
<reference evidence="1 2" key="1">
    <citation type="submission" date="2016-11" db="EMBL/GenBank/DDBJ databases">
        <authorList>
            <person name="Jaros S."/>
            <person name="Januszkiewicz K."/>
            <person name="Wedrychowicz H."/>
        </authorList>
    </citation>
    <scope>NUCLEOTIDE SEQUENCE [LARGE SCALE GENOMIC DNA]</scope>
    <source>
        <strain evidence="1 2">LMG 20594</strain>
    </source>
</reference>
<gene>
    <name evidence="1" type="ORF">SAMN05192548_105526</name>
</gene>
<dbReference type="InterPro" id="IPR009734">
    <property type="entry name" value="Myoviridae_GpU"/>
</dbReference>
<dbReference type="OrthoDB" id="1550902at2"/>
<evidence type="ECO:0000313" key="2">
    <source>
        <dbReference type="Proteomes" id="UP000184395"/>
    </source>
</evidence>